<accession>A0ABS7PZW8</accession>
<keyword evidence="3" id="KW-1185">Reference proteome</keyword>
<gene>
    <name evidence="2" type="ORF">K7862_02080</name>
</gene>
<reference evidence="2 3" key="1">
    <citation type="submission" date="2021-08" db="EMBL/GenBank/DDBJ databases">
        <title>WGS of actinomycetes from Thailand.</title>
        <authorList>
            <person name="Thawai C."/>
        </authorList>
    </citation>
    <scope>NUCLEOTIDE SEQUENCE [LARGE SCALE GENOMIC DNA]</scope>
    <source>
        <strain evidence="2 3">PLK6-54</strain>
    </source>
</reference>
<comment type="caution">
    <text evidence="2">The sequence shown here is derived from an EMBL/GenBank/DDBJ whole genome shotgun (WGS) entry which is preliminary data.</text>
</comment>
<name>A0ABS7PZW8_9ACTN</name>
<sequence length="210" mass="20383">MRKLSTLTRTGLVAGSAVVAAVAFAAAPANAAGTWTVSGGGSFTGKSTNSTLTDTSTGTQLKCTSSSAGGSAANGTGLSGTNIGTISSVTWSGCSGPLGITFNVTADGLPWHLNAVSYSGGVTTGTLTGVKAHIGGFGCTASFAGASSTATATLDVKYNNSTHVLSLLGTGNLHAYGVSGTCLGLINSGDPASYKGDYTLTPATLSITSP</sequence>
<organism evidence="2 3">
    <name type="scientific">Actinacidiphila acidipaludis</name>
    <dbReference type="NCBI Taxonomy" id="2873382"/>
    <lineage>
        <taxon>Bacteria</taxon>
        <taxon>Bacillati</taxon>
        <taxon>Actinomycetota</taxon>
        <taxon>Actinomycetes</taxon>
        <taxon>Kitasatosporales</taxon>
        <taxon>Streptomycetaceae</taxon>
        <taxon>Actinacidiphila</taxon>
    </lineage>
</organism>
<keyword evidence="1" id="KW-0732">Signal</keyword>
<evidence type="ECO:0000313" key="3">
    <source>
        <dbReference type="Proteomes" id="UP000778578"/>
    </source>
</evidence>
<evidence type="ECO:0008006" key="4">
    <source>
        <dbReference type="Google" id="ProtNLM"/>
    </source>
</evidence>
<protein>
    <recommendedName>
        <fullName evidence="4">Secreted protein</fullName>
    </recommendedName>
</protein>
<dbReference type="EMBL" id="JAINZZ010000002">
    <property type="protein sequence ID" value="MBY8876428.1"/>
    <property type="molecule type" value="Genomic_DNA"/>
</dbReference>
<proteinExistence type="predicted"/>
<evidence type="ECO:0000256" key="1">
    <source>
        <dbReference type="SAM" id="SignalP"/>
    </source>
</evidence>
<feature type="signal peptide" evidence="1">
    <location>
        <begin position="1"/>
        <end position="31"/>
    </location>
</feature>
<evidence type="ECO:0000313" key="2">
    <source>
        <dbReference type="EMBL" id="MBY8876428.1"/>
    </source>
</evidence>
<dbReference type="RefSeq" id="WP_222959846.1">
    <property type="nucleotide sequence ID" value="NZ_JAINZZ010000002.1"/>
</dbReference>
<feature type="chain" id="PRO_5045168408" description="Secreted protein" evidence="1">
    <location>
        <begin position="32"/>
        <end position="210"/>
    </location>
</feature>
<dbReference type="Proteomes" id="UP000778578">
    <property type="component" value="Unassembled WGS sequence"/>
</dbReference>